<name>A0A0F9BBY1_9ZZZZ</name>
<organism evidence="2">
    <name type="scientific">marine sediment metagenome</name>
    <dbReference type="NCBI Taxonomy" id="412755"/>
    <lineage>
        <taxon>unclassified sequences</taxon>
        <taxon>metagenomes</taxon>
        <taxon>ecological metagenomes</taxon>
    </lineage>
</organism>
<protein>
    <submittedName>
        <fullName evidence="2">Uncharacterized protein</fullName>
    </submittedName>
</protein>
<evidence type="ECO:0000256" key="1">
    <source>
        <dbReference type="SAM" id="MobiDB-lite"/>
    </source>
</evidence>
<comment type="caution">
    <text evidence="2">The sequence shown here is derived from an EMBL/GenBank/DDBJ whole genome shotgun (WGS) entry which is preliminary data.</text>
</comment>
<feature type="region of interest" description="Disordered" evidence="1">
    <location>
        <begin position="1"/>
        <end position="24"/>
    </location>
</feature>
<gene>
    <name evidence="2" type="ORF">LCGC14_2465570</name>
</gene>
<accession>A0A0F9BBY1</accession>
<feature type="non-terminal residue" evidence="2">
    <location>
        <position position="1"/>
    </location>
</feature>
<dbReference type="EMBL" id="LAZR01038490">
    <property type="protein sequence ID" value="KKL19429.1"/>
    <property type="molecule type" value="Genomic_DNA"/>
</dbReference>
<feature type="region of interest" description="Disordered" evidence="1">
    <location>
        <begin position="119"/>
        <end position="144"/>
    </location>
</feature>
<dbReference type="AlphaFoldDB" id="A0A0F9BBY1"/>
<reference evidence="2" key="1">
    <citation type="journal article" date="2015" name="Nature">
        <title>Complex archaea that bridge the gap between prokaryotes and eukaryotes.</title>
        <authorList>
            <person name="Spang A."/>
            <person name="Saw J.H."/>
            <person name="Jorgensen S.L."/>
            <person name="Zaremba-Niedzwiedzka K."/>
            <person name="Martijn J."/>
            <person name="Lind A.E."/>
            <person name="van Eijk R."/>
            <person name="Schleper C."/>
            <person name="Guy L."/>
            <person name="Ettema T.J."/>
        </authorList>
    </citation>
    <scope>NUCLEOTIDE SEQUENCE</scope>
</reference>
<evidence type="ECO:0000313" key="2">
    <source>
        <dbReference type="EMBL" id="KKL19429.1"/>
    </source>
</evidence>
<sequence length="144" mass="16200">EETVLDKLIPNEPKLQANKKADEDKVKALQIDAKQSKQEPKKELTLDEYLEGVPEGMRDSMRAGLKLHEEQREKMIKEILTNTEKGVWDEDDLKVMETSILKKVFDSVKTEEVDFSALSTHGTEGGGKPGLLLPPGIKKESKKN</sequence>
<proteinExistence type="predicted"/>